<name>A0A7S3K0K7_9STRA</name>
<dbReference type="Gene3D" id="2.70.70.10">
    <property type="entry name" value="Glucose Permease (Domain IIA)"/>
    <property type="match status" value="1"/>
</dbReference>
<evidence type="ECO:0000256" key="1">
    <source>
        <dbReference type="SAM" id="SignalP"/>
    </source>
</evidence>
<dbReference type="PANTHER" id="PTHR21666">
    <property type="entry name" value="PEPTIDASE-RELATED"/>
    <property type="match status" value="1"/>
</dbReference>
<organism evidence="3">
    <name type="scientific">Aureoumbra lagunensis</name>
    <dbReference type="NCBI Taxonomy" id="44058"/>
    <lineage>
        <taxon>Eukaryota</taxon>
        <taxon>Sar</taxon>
        <taxon>Stramenopiles</taxon>
        <taxon>Ochrophyta</taxon>
        <taxon>Pelagophyceae</taxon>
        <taxon>Pelagomonadales</taxon>
        <taxon>Aureoumbra</taxon>
    </lineage>
</organism>
<dbReference type="CDD" id="cd12797">
    <property type="entry name" value="M23_peptidase"/>
    <property type="match status" value="1"/>
</dbReference>
<gene>
    <name evidence="3" type="ORF">ALAG00032_LOCUS11784</name>
</gene>
<dbReference type="Pfam" id="PF01551">
    <property type="entry name" value="Peptidase_M23"/>
    <property type="match status" value="1"/>
</dbReference>
<dbReference type="InterPro" id="IPR011055">
    <property type="entry name" value="Dup_hybrid_motif"/>
</dbReference>
<feature type="signal peptide" evidence="1">
    <location>
        <begin position="1"/>
        <end position="22"/>
    </location>
</feature>
<dbReference type="SUPFAM" id="SSF51261">
    <property type="entry name" value="Duplicated hybrid motif"/>
    <property type="match status" value="1"/>
</dbReference>
<accession>A0A7S3K0K7</accession>
<dbReference type="PANTHER" id="PTHR21666:SF270">
    <property type="entry name" value="MUREIN HYDROLASE ACTIVATOR ENVC"/>
    <property type="match status" value="1"/>
</dbReference>
<dbReference type="GO" id="GO:0004222">
    <property type="term" value="F:metalloendopeptidase activity"/>
    <property type="evidence" value="ECO:0007669"/>
    <property type="project" value="TreeGrafter"/>
</dbReference>
<protein>
    <recommendedName>
        <fullName evidence="2">M23ase beta-sheet core domain-containing protein</fullName>
    </recommendedName>
</protein>
<evidence type="ECO:0000259" key="2">
    <source>
        <dbReference type="Pfam" id="PF01551"/>
    </source>
</evidence>
<dbReference type="AlphaFoldDB" id="A0A7S3K0K7"/>
<proteinExistence type="predicted"/>
<evidence type="ECO:0000313" key="3">
    <source>
        <dbReference type="EMBL" id="CAE0371004.1"/>
    </source>
</evidence>
<feature type="domain" description="M23ase beta-sheet core" evidence="2">
    <location>
        <begin position="122"/>
        <end position="220"/>
    </location>
</feature>
<dbReference type="EMBL" id="HBIJ01017799">
    <property type="protein sequence ID" value="CAE0371004.1"/>
    <property type="molecule type" value="Transcribed_RNA"/>
</dbReference>
<keyword evidence="1" id="KW-0732">Signal</keyword>
<dbReference type="InterPro" id="IPR016047">
    <property type="entry name" value="M23ase_b-sheet_dom"/>
</dbReference>
<reference evidence="3" key="1">
    <citation type="submission" date="2021-01" db="EMBL/GenBank/DDBJ databases">
        <authorList>
            <person name="Corre E."/>
            <person name="Pelletier E."/>
            <person name="Niang G."/>
            <person name="Scheremetjew M."/>
            <person name="Finn R."/>
            <person name="Kale V."/>
            <person name="Holt S."/>
            <person name="Cochrane G."/>
            <person name="Meng A."/>
            <person name="Brown T."/>
            <person name="Cohen L."/>
        </authorList>
    </citation>
    <scope>NUCLEOTIDE SEQUENCE</scope>
    <source>
        <strain evidence="3">CCMP1510</strain>
    </source>
</reference>
<dbReference type="InterPro" id="IPR050570">
    <property type="entry name" value="Cell_wall_metabolism_enzyme"/>
</dbReference>
<sequence length="257" mass="28981">MKKWLMLHAAAVLFNLISSIKGESLDLAFVQACQRRNFSSVMPSFPFDDKKRYVVRDFSSIRQQTSRGGLRCVARALLRLPATQRCTKFDVGKFNERRIIYTTELFVNGSQSIENFSGVRDIHVGLDLGAPALTRIHAPLDGSIWRFGYNPKDGDYGHVIITAHHFEPENISFWILYGHLDASSVSFKRIGDPVRAGDPIARCGRPHENGGWPSHLHLQLSLIEPQDHDLPGVVNQIDLPRALRDFPDPRLIVGPVY</sequence>
<feature type="chain" id="PRO_5031371731" description="M23ase beta-sheet core domain-containing protein" evidence="1">
    <location>
        <begin position="23"/>
        <end position="257"/>
    </location>
</feature>